<reference evidence="2 3" key="1">
    <citation type="journal article" date="2019" name="Int. J. Syst. Evol. Microbiol.">
        <title>The Global Catalogue of Microorganisms (GCM) 10K type strain sequencing project: providing services to taxonomists for standard genome sequencing and annotation.</title>
        <authorList>
            <consortium name="The Broad Institute Genomics Platform"/>
            <consortium name="The Broad Institute Genome Sequencing Center for Infectious Disease"/>
            <person name="Wu L."/>
            <person name="Ma J."/>
        </authorList>
    </citation>
    <scope>NUCLEOTIDE SEQUENCE [LARGE SCALE GENOMIC DNA]</scope>
    <source>
        <strain evidence="2 3">JCM 6305</strain>
    </source>
</reference>
<accession>A0ABN3JEJ3</accession>
<name>A0ABN3JEJ3_9ACTN</name>
<feature type="compositionally biased region" description="Basic residues" evidence="1">
    <location>
        <begin position="8"/>
        <end position="22"/>
    </location>
</feature>
<comment type="caution">
    <text evidence="2">The sequence shown here is derived from an EMBL/GenBank/DDBJ whole genome shotgun (WGS) entry which is preliminary data.</text>
</comment>
<protein>
    <recommendedName>
        <fullName evidence="4">TFIIB-type zinc ribbon-containing protein</fullName>
    </recommendedName>
</protein>
<proteinExistence type="predicted"/>
<feature type="region of interest" description="Disordered" evidence="1">
    <location>
        <begin position="1"/>
        <end position="22"/>
    </location>
</feature>
<evidence type="ECO:0000256" key="1">
    <source>
        <dbReference type="SAM" id="MobiDB-lite"/>
    </source>
</evidence>
<sequence length="175" mass="19915">MSPPPPPRSRRSRGSHRFRDRRHTRFDVPDPILVACPACGGDARVVRIPHEPGHPLFPALAPRRLVCRTCGLSRTRSGGVDFHRGSGGSARDPYLGLPLRLRTRTRHGPLWAYNLEHLDPIERYVRARPRERAHWYDPGTEKTPVASLPVWIERGRNRDEILRAVDRVRAASPDP</sequence>
<evidence type="ECO:0008006" key="4">
    <source>
        <dbReference type="Google" id="ProtNLM"/>
    </source>
</evidence>
<dbReference type="Proteomes" id="UP001501638">
    <property type="component" value="Unassembled WGS sequence"/>
</dbReference>
<dbReference type="EMBL" id="BAAASZ010000006">
    <property type="protein sequence ID" value="GAA2426982.1"/>
    <property type="molecule type" value="Genomic_DNA"/>
</dbReference>
<organism evidence="2 3">
    <name type="scientific">Streptomyces macrosporus</name>
    <dbReference type="NCBI Taxonomy" id="44032"/>
    <lineage>
        <taxon>Bacteria</taxon>
        <taxon>Bacillati</taxon>
        <taxon>Actinomycetota</taxon>
        <taxon>Actinomycetes</taxon>
        <taxon>Kitasatosporales</taxon>
        <taxon>Streptomycetaceae</taxon>
        <taxon>Streptomyces</taxon>
    </lineage>
</organism>
<evidence type="ECO:0000313" key="2">
    <source>
        <dbReference type="EMBL" id="GAA2426982.1"/>
    </source>
</evidence>
<evidence type="ECO:0000313" key="3">
    <source>
        <dbReference type="Proteomes" id="UP001501638"/>
    </source>
</evidence>
<keyword evidence="3" id="KW-1185">Reference proteome</keyword>
<gene>
    <name evidence="2" type="ORF">GCM10010405_06940</name>
</gene>